<comment type="caution">
    <text evidence="1">The sequence shown here is derived from an EMBL/GenBank/DDBJ whole genome shotgun (WGS) entry which is preliminary data.</text>
</comment>
<dbReference type="AlphaFoldDB" id="A0A0F9HKR9"/>
<accession>A0A0F9HKR9</accession>
<reference evidence="1" key="1">
    <citation type="journal article" date="2015" name="Nature">
        <title>Complex archaea that bridge the gap between prokaryotes and eukaryotes.</title>
        <authorList>
            <person name="Spang A."/>
            <person name="Saw J.H."/>
            <person name="Jorgensen S.L."/>
            <person name="Zaremba-Niedzwiedzka K."/>
            <person name="Martijn J."/>
            <person name="Lind A.E."/>
            <person name="van Eijk R."/>
            <person name="Schleper C."/>
            <person name="Guy L."/>
            <person name="Ettema T.J."/>
        </authorList>
    </citation>
    <scope>NUCLEOTIDE SEQUENCE</scope>
</reference>
<evidence type="ECO:0000313" key="1">
    <source>
        <dbReference type="EMBL" id="KKL82300.1"/>
    </source>
</evidence>
<protein>
    <submittedName>
        <fullName evidence="1">Uncharacterized protein</fullName>
    </submittedName>
</protein>
<dbReference type="EMBL" id="LAZR01022312">
    <property type="protein sequence ID" value="KKL82300.1"/>
    <property type="molecule type" value="Genomic_DNA"/>
</dbReference>
<proteinExistence type="predicted"/>
<sequence>MKLTLRTLRCAHHNAPKTRKAIYPREWNPARKTMLIEIIDSIAFLNLESAKTYRQASAISWMPYKVKRL</sequence>
<organism evidence="1">
    <name type="scientific">marine sediment metagenome</name>
    <dbReference type="NCBI Taxonomy" id="412755"/>
    <lineage>
        <taxon>unclassified sequences</taxon>
        <taxon>metagenomes</taxon>
        <taxon>ecological metagenomes</taxon>
    </lineage>
</organism>
<name>A0A0F9HKR9_9ZZZZ</name>
<gene>
    <name evidence="1" type="ORF">LCGC14_1986210</name>
</gene>